<evidence type="ECO:0000313" key="3">
    <source>
        <dbReference type="Proteomes" id="UP001328107"/>
    </source>
</evidence>
<sequence length="169" mass="17625">SELQPPAFLHQERPVLAAATASPTSSTPAPAAASEAATSSTQADSASTSSSTAATAASFAPAPKLMMQKLKARREDPELMIVSPEKKPDIHLTHHDNRRAPQPAVFDQTSLFPAIMDLVKQQIIPAAAAAAAAAVHAAVAASLQQPQLATAVWLFIGMNTSLQQEDVKL</sequence>
<feature type="region of interest" description="Disordered" evidence="1">
    <location>
        <begin position="1"/>
        <end position="58"/>
    </location>
</feature>
<accession>A0AAN5DDB4</accession>
<evidence type="ECO:0000256" key="1">
    <source>
        <dbReference type="SAM" id="MobiDB-lite"/>
    </source>
</evidence>
<protein>
    <submittedName>
        <fullName evidence="2">Uncharacterized protein</fullName>
    </submittedName>
</protein>
<dbReference type="EMBL" id="BTRK01000006">
    <property type="protein sequence ID" value="GMR61401.1"/>
    <property type="molecule type" value="Genomic_DNA"/>
</dbReference>
<comment type="caution">
    <text evidence="2">The sequence shown here is derived from an EMBL/GenBank/DDBJ whole genome shotgun (WGS) entry which is preliminary data.</text>
</comment>
<feature type="region of interest" description="Disordered" evidence="1">
    <location>
        <begin position="76"/>
        <end position="95"/>
    </location>
</feature>
<feature type="non-terminal residue" evidence="2">
    <location>
        <position position="1"/>
    </location>
</feature>
<proteinExistence type="predicted"/>
<name>A0AAN5DDB4_9BILA</name>
<evidence type="ECO:0000313" key="2">
    <source>
        <dbReference type="EMBL" id="GMR61401.1"/>
    </source>
</evidence>
<keyword evidence="3" id="KW-1185">Reference proteome</keyword>
<gene>
    <name evidence="2" type="ORF">PMAYCL1PPCAC_31596</name>
</gene>
<organism evidence="2 3">
    <name type="scientific">Pristionchus mayeri</name>
    <dbReference type="NCBI Taxonomy" id="1317129"/>
    <lineage>
        <taxon>Eukaryota</taxon>
        <taxon>Metazoa</taxon>
        <taxon>Ecdysozoa</taxon>
        <taxon>Nematoda</taxon>
        <taxon>Chromadorea</taxon>
        <taxon>Rhabditida</taxon>
        <taxon>Rhabditina</taxon>
        <taxon>Diplogasteromorpha</taxon>
        <taxon>Diplogasteroidea</taxon>
        <taxon>Neodiplogasteridae</taxon>
        <taxon>Pristionchus</taxon>
    </lineage>
</organism>
<dbReference type="Proteomes" id="UP001328107">
    <property type="component" value="Unassembled WGS sequence"/>
</dbReference>
<dbReference type="AlphaFoldDB" id="A0AAN5DDB4"/>
<feature type="compositionally biased region" description="Basic and acidic residues" evidence="1">
    <location>
        <begin position="84"/>
        <end position="95"/>
    </location>
</feature>
<feature type="compositionally biased region" description="Low complexity" evidence="1">
    <location>
        <begin position="17"/>
        <end position="58"/>
    </location>
</feature>
<reference evidence="3" key="1">
    <citation type="submission" date="2022-10" db="EMBL/GenBank/DDBJ databases">
        <title>Genome assembly of Pristionchus species.</title>
        <authorList>
            <person name="Yoshida K."/>
            <person name="Sommer R.J."/>
        </authorList>
    </citation>
    <scope>NUCLEOTIDE SEQUENCE [LARGE SCALE GENOMIC DNA]</scope>
    <source>
        <strain evidence="3">RS5460</strain>
    </source>
</reference>